<organism evidence="1 2">
    <name type="scientific">Musa balbisiana</name>
    <name type="common">Banana</name>
    <dbReference type="NCBI Taxonomy" id="52838"/>
    <lineage>
        <taxon>Eukaryota</taxon>
        <taxon>Viridiplantae</taxon>
        <taxon>Streptophyta</taxon>
        <taxon>Embryophyta</taxon>
        <taxon>Tracheophyta</taxon>
        <taxon>Spermatophyta</taxon>
        <taxon>Magnoliopsida</taxon>
        <taxon>Liliopsida</taxon>
        <taxon>Zingiberales</taxon>
        <taxon>Musaceae</taxon>
        <taxon>Musa</taxon>
    </lineage>
</organism>
<evidence type="ECO:0000313" key="1">
    <source>
        <dbReference type="EMBL" id="THU59495.1"/>
    </source>
</evidence>
<sequence>MTATTFEDNEPFVFSSRLKPHSNLLLLLLSSPPLRPPLPDQEAAVADPIALLLRNLAKWSTRGLKELVQTLALLNVSDGRLWRQG</sequence>
<dbReference type="AlphaFoldDB" id="A0A4S8JCZ3"/>
<proteinExistence type="predicted"/>
<reference evidence="1 2" key="1">
    <citation type="journal article" date="2019" name="Nat. Plants">
        <title>Genome sequencing of Musa balbisiana reveals subgenome evolution and function divergence in polyploid bananas.</title>
        <authorList>
            <person name="Yao X."/>
        </authorList>
    </citation>
    <scope>NUCLEOTIDE SEQUENCE [LARGE SCALE GENOMIC DNA]</scope>
    <source>
        <strain evidence="2">cv. DH-PKW</strain>
        <tissue evidence="1">Leaves</tissue>
    </source>
</reference>
<protein>
    <submittedName>
        <fullName evidence="1">Uncharacterized protein</fullName>
    </submittedName>
</protein>
<name>A0A4S8JCZ3_MUSBA</name>
<dbReference type="Proteomes" id="UP000317650">
    <property type="component" value="Chromosome 7"/>
</dbReference>
<accession>A0A4S8JCZ3</accession>
<comment type="caution">
    <text evidence="1">The sequence shown here is derived from an EMBL/GenBank/DDBJ whole genome shotgun (WGS) entry which is preliminary data.</text>
</comment>
<gene>
    <name evidence="1" type="ORF">C4D60_Mb07t02720</name>
</gene>
<evidence type="ECO:0000313" key="2">
    <source>
        <dbReference type="Proteomes" id="UP000317650"/>
    </source>
</evidence>
<keyword evidence="2" id="KW-1185">Reference proteome</keyword>
<dbReference type="EMBL" id="PYDT01000005">
    <property type="protein sequence ID" value="THU59495.1"/>
    <property type="molecule type" value="Genomic_DNA"/>
</dbReference>